<dbReference type="Proteomes" id="UP000640052">
    <property type="component" value="Unassembled WGS sequence"/>
</dbReference>
<dbReference type="CDD" id="cd00448">
    <property type="entry name" value="YjgF_YER057c_UK114_family"/>
    <property type="match status" value="1"/>
</dbReference>
<dbReference type="Gene3D" id="3.30.1330.40">
    <property type="entry name" value="RutC-like"/>
    <property type="match status" value="1"/>
</dbReference>
<accession>A0A919QBN8</accession>
<dbReference type="EMBL" id="BOOA01000037">
    <property type="protein sequence ID" value="GIH26219.1"/>
    <property type="molecule type" value="Genomic_DNA"/>
</dbReference>
<evidence type="ECO:0000313" key="3">
    <source>
        <dbReference type="Proteomes" id="UP000640052"/>
    </source>
</evidence>
<dbReference type="AlphaFoldDB" id="A0A919QBN8"/>
<proteinExistence type="inferred from homology"/>
<dbReference type="GO" id="GO:0005829">
    <property type="term" value="C:cytosol"/>
    <property type="evidence" value="ECO:0007669"/>
    <property type="project" value="TreeGrafter"/>
</dbReference>
<sequence length="128" mass="13871">MTGKQEIRTTDSYAPVGPYSQGLAVGDFVYTAGVGPLDAVTGEVVGADVAEQTHKTLQNLGAILAAHGLTFDHVVKSTVHLQNLHEDFAAYNEVYKTYFTEPYPVRTTVGSQLLNILVEIDFVAYKGH</sequence>
<dbReference type="PANTHER" id="PTHR11803">
    <property type="entry name" value="2-IMINOBUTANOATE/2-IMINOPROPANOATE DEAMINASE RIDA"/>
    <property type="match status" value="1"/>
</dbReference>
<dbReference type="InterPro" id="IPR006175">
    <property type="entry name" value="YjgF/YER057c/UK114"/>
</dbReference>
<dbReference type="FunFam" id="3.30.1330.40:FF:000001">
    <property type="entry name" value="L-PSP family endoribonuclease"/>
    <property type="match status" value="1"/>
</dbReference>
<reference evidence="2" key="1">
    <citation type="submission" date="2021-01" db="EMBL/GenBank/DDBJ databases">
        <title>Whole genome shotgun sequence of Acrocarpospora phusangensis NBRC 108782.</title>
        <authorList>
            <person name="Komaki H."/>
            <person name="Tamura T."/>
        </authorList>
    </citation>
    <scope>NUCLEOTIDE SEQUENCE</scope>
    <source>
        <strain evidence="2">NBRC 108782</strain>
    </source>
</reference>
<gene>
    <name evidence="2" type="ORF">Aph01nite_45290</name>
</gene>
<dbReference type="InterPro" id="IPR006056">
    <property type="entry name" value="RidA"/>
</dbReference>
<dbReference type="SUPFAM" id="SSF55298">
    <property type="entry name" value="YjgF-like"/>
    <property type="match status" value="1"/>
</dbReference>
<dbReference type="PANTHER" id="PTHR11803:SF39">
    <property type="entry name" value="2-IMINOBUTANOATE_2-IMINOPROPANOATE DEAMINASE"/>
    <property type="match status" value="1"/>
</dbReference>
<dbReference type="InterPro" id="IPR035959">
    <property type="entry name" value="RutC-like_sf"/>
</dbReference>
<evidence type="ECO:0000256" key="1">
    <source>
        <dbReference type="ARBA" id="ARBA00010552"/>
    </source>
</evidence>
<comment type="caution">
    <text evidence="2">The sequence shown here is derived from an EMBL/GenBank/DDBJ whole genome shotgun (WGS) entry which is preliminary data.</text>
</comment>
<dbReference type="NCBIfam" id="TIGR00004">
    <property type="entry name" value="Rid family detoxifying hydrolase"/>
    <property type="match status" value="1"/>
</dbReference>
<dbReference type="RefSeq" id="WP_204042909.1">
    <property type="nucleotide sequence ID" value="NZ_BOOA01000037.1"/>
</dbReference>
<dbReference type="GO" id="GO:0019239">
    <property type="term" value="F:deaminase activity"/>
    <property type="evidence" value="ECO:0007669"/>
    <property type="project" value="TreeGrafter"/>
</dbReference>
<name>A0A919QBN8_9ACTN</name>
<dbReference type="Pfam" id="PF01042">
    <property type="entry name" value="Ribonuc_L-PSP"/>
    <property type="match status" value="1"/>
</dbReference>
<protein>
    <submittedName>
        <fullName evidence="2">Reactive intermediate/imine deaminase</fullName>
    </submittedName>
</protein>
<evidence type="ECO:0000313" key="2">
    <source>
        <dbReference type="EMBL" id="GIH26219.1"/>
    </source>
</evidence>
<comment type="similarity">
    <text evidence="1">Belongs to the RutC family.</text>
</comment>
<organism evidence="2 3">
    <name type="scientific">Acrocarpospora phusangensis</name>
    <dbReference type="NCBI Taxonomy" id="1070424"/>
    <lineage>
        <taxon>Bacteria</taxon>
        <taxon>Bacillati</taxon>
        <taxon>Actinomycetota</taxon>
        <taxon>Actinomycetes</taxon>
        <taxon>Streptosporangiales</taxon>
        <taxon>Streptosporangiaceae</taxon>
        <taxon>Acrocarpospora</taxon>
    </lineage>
</organism>
<keyword evidence="3" id="KW-1185">Reference proteome</keyword>